<evidence type="ECO:0000313" key="2">
    <source>
        <dbReference type="EMBL" id="WNQ11952.1"/>
    </source>
</evidence>
<protein>
    <submittedName>
        <fullName evidence="2">Uncharacterized protein</fullName>
    </submittedName>
</protein>
<evidence type="ECO:0000313" key="3">
    <source>
        <dbReference type="Proteomes" id="UP001305702"/>
    </source>
</evidence>
<sequence length="58" mass="6425">MKLREYDCDSHGSGPFSIVDYAGLFDFYRCGDLRVGPGDSVSPPGHQGFGDLYPLKRK</sequence>
<evidence type="ECO:0000256" key="1">
    <source>
        <dbReference type="SAM" id="MobiDB-lite"/>
    </source>
</evidence>
<dbReference type="Proteomes" id="UP001305702">
    <property type="component" value="Chromosome"/>
</dbReference>
<accession>A0AA96RFF9</accession>
<gene>
    <name evidence="2" type="ORF">MJA45_02515</name>
</gene>
<dbReference type="RefSeq" id="WP_315605728.1">
    <property type="nucleotide sequence ID" value="NZ_CP130318.1"/>
</dbReference>
<dbReference type="EMBL" id="CP130318">
    <property type="protein sequence ID" value="WNQ11952.1"/>
    <property type="molecule type" value="Genomic_DNA"/>
</dbReference>
<name>A0AA96RFF9_9BACL</name>
<reference evidence="2 3" key="1">
    <citation type="submission" date="2022-02" db="EMBL/GenBank/DDBJ databases">
        <title>Paenibacillus sp. MBLB1776 Whole Genome Shotgun Sequencing.</title>
        <authorList>
            <person name="Hwang C.Y."/>
            <person name="Cho E.-S."/>
            <person name="Seo M.-J."/>
        </authorList>
    </citation>
    <scope>NUCLEOTIDE SEQUENCE [LARGE SCALE GENOMIC DNA]</scope>
    <source>
        <strain evidence="2 3">MBLB1776</strain>
    </source>
</reference>
<organism evidence="2 3">
    <name type="scientific">Paenibacillus aurantius</name>
    <dbReference type="NCBI Taxonomy" id="2918900"/>
    <lineage>
        <taxon>Bacteria</taxon>
        <taxon>Bacillati</taxon>
        <taxon>Bacillota</taxon>
        <taxon>Bacilli</taxon>
        <taxon>Bacillales</taxon>
        <taxon>Paenibacillaceae</taxon>
        <taxon>Paenibacillus</taxon>
    </lineage>
</organism>
<proteinExistence type="predicted"/>
<feature type="region of interest" description="Disordered" evidence="1">
    <location>
        <begin position="39"/>
        <end position="58"/>
    </location>
</feature>
<dbReference type="KEGG" id="paun:MJA45_02515"/>
<keyword evidence="3" id="KW-1185">Reference proteome</keyword>
<dbReference type="AlphaFoldDB" id="A0AA96RFF9"/>